<dbReference type="HAMAP" id="MF_02007">
    <property type="entry name" value="Tyr_tRNA_synth_type2"/>
    <property type="match status" value="1"/>
</dbReference>
<dbReference type="NCBIfam" id="TIGR00234">
    <property type="entry name" value="tyrS"/>
    <property type="match status" value="1"/>
</dbReference>
<evidence type="ECO:0000256" key="8">
    <source>
        <dbReference type="ARBA" id="ARBA00023146"/>
    </source>
</evidence>
<comment type="subunit">
    <text evidence="1 10">Homodimer.</text>
</comment>
<sequence>MDSKMRKEIEKQLEVIRMGTAEIVPEEELAKKLARSLETSKPLNVKLGVDPSGADLTLGHTVVLNKLRHFQELGHRAQLLIGDFTGMIGDPTGKSETRKQLTREQVLENAKSYADQAFQILDPEKTEILYNSTWLAKLNFADVIKLTSTMTVARMLEREDFQKRFSGNLPISLHEFLYPLMQGYDSVAMQADIELGGTDQKFNLLMGRMLQKEFGQEQQIAIMMPILEGLDGVQKMSKSLGNYIGINESPNDQYGKTMSIPDELMVKYFELVTAVPVQEIDRIRKGLAEGTLHPRDVKMRLAREIVGRYHGLEAANVAEEYFKTVFQQGALPADIPEVSYHAGTVWIVKLLTDLKLCPSSGEARRMIQQGAVKLNGEKISDVDTQIEVQDGMIFQVGKRKFAKIRL</sequence>
<protein>
    <recommendedName>
        <fullName evidence="10">Tyrosine--tRNA ligase</fullName>
        <ecNumber evidence="10">6.1.1.1</ecNumber>
    </recommendedName>
    <alternativeName>
        <fullName evidence="10">Tyrosyl-tRNA synthetase</fullName>
        <shortName evidence="10">TyrRS</shortName>
    </alternativeName>
</protein>
<dbReference type="InterPro" id="IPR036986">
    <property type="entry name" value="S4_RNA-bd_sf"/>
</dbReference>
<evidence type="ECO:0000313" key="13">
    <source>
        <dbReference type="EMBL" id="BCJ88101.1"/>
    </source>
</evidence>
<reference evidence="13 14" key="1">
    <citation type="submission" date="2020-08" db="EMBL/GenBank/DDBJ databases">
        <title>Complete Genome Sequence of Effusibacillus dendaii Strain skT53, Isolated from Farmland soil.</title>
        <authorList>
            <person name="Konishi T."/>
            <person name="Kawasaki H."/>
        </authorList>
    </citation>
    <scope>NUCLEOTIDE SEQUENCE [LARGE SCALE GENOMIC DNA]</scope>
    <source>
        <strain evidence="14">skT53</strain>
    </source>
</reference>
<keyword evidence="7 10" id="KW-0648">Protein biosynthesis</keyword>
<dbReference type="InterPro" id="IPR002305">
    <property type="entry name" value="aa-tRNA-synth_Ic"/>
</dbReference>
<evidence type="ECO:0000256" key="9">
    <source>
        <dbReference type="ARBA" id="ARBA00048248"/>
    </source>
</evidence>
<dbReference type="FunFam" id="3.40.50.620:FF:000061">
    <property type="entry name" value="Tyrosine--tRNA ligase"/>
    <property type="match status" value="1"/>
</dbReference>
<dbReference type="InterPro" id="IPR002942">
    <property type="entry name" value="S4_RNA-bd"/>
</dbReference>
<evidence type="ECO:0000259" key="12">
    <source>
        <dbReference type="SMART" id="SM00363"/>
    </source>
</evidence>
<dbReference type="CDD" id="cd00805">
    <property type="entry name" value="TyrRS_core"/>
    <property type="match status" value="1"/>
</dbReference>
<evidence type="ECO:0000256" key="11">
    <source>
        <dbReference type="PROSITE-ProRule" id="PRU00182"/>
    </source>
</evidence>
<dbReference type="KEGG" id="eff:skT53_30860"/>
<dbReference type="SUPFAM" id="SSF55174">
    <property type="entry name" value="Alpha-L RNA-binding motif"/>
    <property type="match status" value="1"/>
</dbReference>
<feature type="short sequence motif" description="'KMSKS' region" evidence="10">
    <location>
        <begin position="235"/>
        <end position="239"/>
    </location>
</feature>
<dbReference type="GO" id="GO:0006437">
    <property type="term" value="P:tyrosyl-tRNA aminoacylation"/>
    <property type="evidence" value="ECO:0007669"/>
    <property type="project" value="UniProtKB-UniRule"/>
</dbReference>
<keyword evidence="2 10" id="KW-0963">Cytoplasm</keyword>
<evidence type="ECO:0000313" key="14">
    <source>
        <dbReference type="Proteomes" id="UP000593802"/>
    </source>
</evidence>
<dbReference type="InterPro" id="IPR014729">
    <property type="entry name" value="Rossmann-like_a/b/a_fold"/>
</dbReference>
<feature type="domain" description="RNA-binding S4" evidence="12">
    <location>
        <begin position="345"/>
        <end position="405"/>
    </location>
</feature>
<dbReference type="Gene3D" id="3.10.290.10">
    <property type="entry name" value="RNA-binding S4 domain"/>
    <property type="match status" value="1"/>
</dbReference>
<keyword evidence="4 10" id="KW-0547">Nucleotide-binding</keyword>
<dbReference type="InterPro" id="IPR002307">
    <property type="entry name" value="Tyr-tRNA-ligase"/>
</dbReference>
<dbReference type="PROSITE" id="PS50889">
    <property type="entry name" value="S4"/>
    <property type="match status" value="1"/>
</dbReference>
<dbReference type="AlphaFoldDB" id="A0A7I8DJR0"/>
<dbReference type="InterPro" id="IPR001412">
    <property type="entry name" value="aa-tRNA-synth_I_CS"/>
</dbReference>
<comment type="similarity">
    <text evidence="10">Belongs to the class-I aminoacyl-tRNA synthetase family. TyrS type 2 subfamily.</text>
</comment>
<dbReference type="GO" id="GO:0004831">
    <property type="term" value="F:tyrosine-tRNA ligase activity"/>
    <property type="evidence" value="ECO:0007669"/>
    <property type="project" value="UniProtKB-UniRule"/>
</dbReference>
<evidence type="ECO:0000256" key="7">
    <source>
        <dbReference type="ARBA" id="ARBA00022917"/>
    </source>
</evidence>
<keyword evidence="3 10" id="KW-0436">Ligase</keyword>
<evidence type="ECO:0000256" key="3">
    <source>
        <dbReference type="ARBA" id="ARBA00022598"/>
    </source>
</evidence>
<feature type="short sequence motif" description="'HIGH' region" evidence="10">
    <location>
        <begin position="51"/>
        <end position="60"/>
    </location>
</feature>
<name>A0A7I8DJR0_9BACL</name>
<keyword evidence="6 11" id="KW-0694">RNA-binding</keyword>
<dbReference type="InterPro" id="IPR024108">
    <property type="entry name" value="Tyr-tRNA-ligase_bac_2"/>
</dbReference>
<dbReference type="FunFam" id="1.10.240.10:FF:000006">
    <property type="entry name" value="Tyrosine--tRNA ligase"/>
    <property type="match status" value="1"/>
</dbReference>
<accession>A0A7I8DJR0</accession>
<gene>
    <name evidence="10 13" type="primary">tyrS</name>
    <name evidence="13" type="ORF">skT53_30860</name>
</gene>
<dbReference type="GO" id="GO:0003723">
    <property type="term" value="F:RNA binding"/>
    <property type="evidence" value="ECO:0007669"/>
    <property type="project" value="UniProtKB-KW"/>
</dbReference>
<dbReference type="PRINTS" id="PR01040">
    <property type="entry name" value="TRNASYNTHTYR"/>
</dbReference>
<keyword evidence="5 10" id="KW-0067">ATP-binding</keyword>
<evidence type="ECO:0000256" key="10">
    <source>
        <dbReference type="HAMAP-Rule" id="MF_02007"/>
    </source>
</evidence>
<evidence type="ECO:0000256" key="2">
    <source>
        <dbReference type="ARBA" id="ARBA00022490"/>
    </source>
</evidence>
<dbReference type="Pfam" id="PF00579">
    <property type="entry name" value="tRNA-synt_1b"/>
    <property type="match status" value="1"/>
</dbReference>
<dbReference type="Pfam" id="PF22421">
    <property type="entry name" value="SYY_C-terminal"/>
    <property type="match status" value="1"/>
</dbReference>
<dbReference type="Proteomes" id="UP000593802">
    <property type="component" value="Chromosome"/>
</dbReference>
<feature type="binding site" evidence="10">
    <location>
        <position position="238"/>
    </location>
    <ligand>
        <name>ATP</name>
        <dbReference type="ChEBI" id="CHEBI:30616"/>
    </ligand>
</feature>
<comment type="function">
    <text evidence="10">Catalyzes the attachment of tyrosine to tRNA(Tyr) in a two-step reaction: tyrosine is first activated by ATP to form Tyr-AMP and then transferred to the acceptor end of tRNA(Tyr).</text>
</comment>
<dbReference type="CDD" id="cd00165">
    <property type="entry name" value="S4"/>
    <property type="match status" value="1"/>
</dbReference>
<dbReference type="InterPro" id="IPR054608">
    <property type="entry name" value="SYY-like_C"/>
</dbReference>
<dbReference type="SMART" id="SM00363">
    <property type="entry name" value="S4"/>
    <property type="match status" value="1"/>
</dbReference>
<evidence type="ECO:0000256" key="4">
    <source>
        <dbReference type="ARBA" id="ARBA00022741"/>
    </source>
</evidence>
<keyword evidence="14" id="KW-1185">Reference proteome</keyword>
<dbReference type="PANTHER" id="PTHR11766:SF1">
    <property type="entry name" value="TYROSINE--TRNA LIGASE"/>
    <property type="match status" value="1"/>
</dbReference>
<dbReference type="FunFam" id="3.10.290.10:FF:000022">
    <property type="entry name" value="Tyrosine--tRNA ligase"/>
    <property type="match status" value="1"/>
</dbReference>
<dbReference type="GO" id="GO:0005829">
    <property type="term" value="C:cytosol"/>
    <property type="evidence" value="ECO:0007669"/>
    <property type="project" value="TreeGrafter"/>
</dbReference>
<organism evidence="13 14">
    <name type="scientific">Effusibacillus dendaii</name>
    <dbReference type="NCBI Taxonomy" id="2743772"/>
    <lineage>
        <taxon>Bacteria</taxon>
        <taxon>Bacillati</taxon>
        <taxon>Bacillota</taxon>
        <taxon>Bacilli</taxon>
        <taxon>Bacillales</taxon>
        <taxon>Alicyclobacillaceae</taxon>
        <taxon>Effusibacillus</taxon>
    </lineage>
</organism>
<dbReference type="EC" id="6.1.1.1" evidence="10"/>
<comment type="subcellular location">
    <subcellularLocation>
        <location evidence="10">Cytoplasm</location>
    </subcellularLocation>
</comment>
<evidence type="ECO:0000256" key="5">
    <source>
        <dbReference type="ARBA" id="ARBA00022840"/>
    </source>
</evidence>
<dbReference type="Gene3D" id="3.40.50.620">
    <property type="entry name" value="HUPs"/>
    <property type="match status" value="1"/>
</dbReference>
<evidence type="ECO:0000256" key="6">
    <source>
        <dbReference type="ARBA" id="ARBA00022884"/>
    </source>
</evidence>
<dbReference type="InterPro" id="IPR024088">
    <property type="entry name" value="Tyr-tRNA-ligase_bac-type"/>
</dbReference>
<dbReference type="SUPFAM" id="SSF52374">
    <property type="entry name" value="Nucleotidylyl transferase"/>
    <property type="match status" value="1"/>
</dbReference>
<dbReference type="GO" id="GO:0005524">
    <property type="term" value="F:ATP binding"/>
    <property type="evidence" value="ECO:0007669"/>
    <property type="project" value="UniProtKB-UniRule"/>
</dbReference>
<dbReference type="PANTHER" id="PTHR11766">
    <property type="entry name" value="TYROSYL-TRNA SYNTHETASE"/>
    <property type="match status" value="1"/>
</dbReference>
<evidence type="ECO:0000256" key="1">
    <source>
        <dbReference type="ARBA" id="ARBA00011738"/>
    </source>
</evidence>
<proteinExistence type="inferred from homology"/>
<dbReference type="RefSeq" id="WP_200758761.1">
    <property type="nucleotide sequence ID" value="NZ_AP023366.1"/>
</dbReference>
<dbReference type="PROSITE" id="PS00178">
    <property type="entry name" value="AA_TRNA_LIGASE_I"/>
    <property type="match status" value="1"/>
</dbReference>
<comment type="catalytic activity">
    <reaction evidence="9 10">
        <text>tRNA(Tyr) + L-tyrosine + ATP = L-tyrosyl-tRNA(Tyr) + AMP + diphosphate + H(+)</text>
        <dbReference type="Rhea" id="RHEA:10220"/>
        <dbReference type="Rhea" id="RHEA-COMP:9706"/>
        <dbReference type="Rhea" id="RHEA-COMP:9707"/>
        <dbReference type="ChEBI" id="CHEBI:15378"/>
        <dbReference type="ChEBI" id="CHEBI:30616"/>
        <dbReference type="ChEBI" id="CHEBI:33019"/>
        <dbReference type="ChEBI" id="CHEBI:58315"/>
        <dbReference type="ChEBI" id="CHEBI:78442"/>
        <dbReference type="ChEBI" id="CHEBI:78536"/>
        <dbReference type="ChEBI" id="CHEBI:456215"/>
        <dbReference type="EC" id="6.1.1.1"/>
    </reaction>
</comment>
<dbReference type="EMBL" id="AP023366">
    <property type="protein sequence ID" value="BCJ88101.1"/>
    <property type="molecule type" value="Genomic_DNA"/>
</dbReference>
<keyword evidence="8 10" id="KW-0030">Aminoacyl-tRNA synthetase</keyword>
<dbReference type="Gene3D" id="1.10.240.10">
    <property type="entry name" value="Tyrosyl-Transfer RNA Synthetase"/>
    <property type="match status" value="1"/>
</dbReference>